<evidence type="ECO:0000313" key="2">
    <source>
        <dbReference type="EMBL" id="KAF1970081.1"/>
    </source>
</evidence>
<protein>
    <submittedName>
        <fullName evidence="2">Uncharacterized protein</fullName>
    </submittedName>
</protein>
<sequence>RCDGVAQFTLYHDQFTCAAASNSQTGTVSRPKSIYTYLYTSSQLLLLKQDVRLTNHHLRSHHLRLLRYRRPSLCLEIRRRSAGAKIPRSTRGASSPSTRRWKPEWGGGTAAGVSVGRGGAAGFASVVCEVRGWCGGRGKAAVVSGGCWWGCV</sequence>
<organism evidence="2 3">
    <name type="scientific">Bimuria novae-zelandiae CBS 107.79</name>
    <dbReference type="NCBI Taxonomy" id="1447943"/>
    <lineage>
        <taxon>Eukaryota</taxon>
        <taxon>Fungi</taxon>
        <taxon>Dikarya</taxon>
        <taxon>Ascomycota</taxon>
        <taxon>Pezizomycotina</taxon>
        <taxon>Dothideomycetes</taxon>
        <taxon>Pleosporomycetidae</taxon>
        <taxon>Pleosporales</taxon>
        <taxon>Massarineae</taxon>
        <taxon>Didymosphaeriaceae</taxon>
        <taxon>Bimuria</taxon>
    </lineage>
</organism>
<evidence type="ECO:0000313" key="3">
    <source>
        <dbReference type="Proteomes" id="UP000800036"/>
    </source>
</evidence>
<evidence type="ECO:0000256" key="1">
    <source>
        <dbReference type="SAM" id="MobiDB-lite"/>
    </source>
</evidence>
<keyword evidence="3" id="KW-1185">Reference proteome</keyword>
<name>A0A6A5UYK8_9PLEO</name>
<dbReference type="AlphaFoldDB" id="A0A6A5UYK8"/>
<feature type="non-terminal residue" evidence="2">
    <location>
        <position position="1"/>
    </location>
</feature>
<dbReference type="Proteomes" id="UP000800036">
    <property type="component" value="Unassembled WGS sequence"/>
</dbReference>
<accession>A0A6A5UYK8</accession>
<feature type="region of interest" description="Disordered" evidence="1">
    <location>
        <begin position="85"/>
        <end position="105"/>
    </location>
</feature>
<dbReference type="EMBL" id="ML976704">
    <property type="protein sequence ID" value="KAF1970081.1"/>
    <property type="molecule type" value="Genomic_DNA"/>
</dbReference>
<feature type="non-terminal residue" evidence="2">
    <location>
        <position position="152"/>
    </location>
</feature>
<reference evidence="2" key="1">
    <citation type="journal article" date="2020" name="Stud. Mycol.">
        <title>101 Dothideomycetes genomes: a test case for predicting lifestyles and emergence of pathogens.</title>
        <authorList>
            <person name="Haridas S."/>
            <person name="Albert R."/>
            <person name="Binder M."/>
            <person name="Bloem J."/>
            <person name="Labutti K."/>
            <person name="Salamov A."/>
            <person name="Andreopoulos B."/>
            <person name="Baker S."/>
            <person name="Barry K."/>
            <person name="Bills G."/>
            <person name="Bluhm B."/>
            <person name="Cannon C."/>
            <person name="Castanera R."/>
            <person name="Culley D."/>
            <person name="Daum C."/>
            <person name="Ezra D."/>
            <person name="Gonzalez J."/>
            <person name="Henrissat B."/>
            <person name="Kuo A."/>
            <person name="Liang C."/>
            <person name="Lipzen A."/>
            <person name="Lutzoni F."/>
            <person name="Magnuson J."/>
            <person name="Mondo S."/>
            <person name="Nolan M."/>
            <person name="Ohm R."/>
            <person name="Pangilinan J."/>
            <person name="Park H.-J."/>
            <person name="Ramirez L."/>
            <person name="Alfaro M."/>
            <person name="Sun H."/>
            <person name="Tritt A."/>
            <person name="Yoshinaga Y."/>
            <person name="Zwiers L.-H."/>
            <person name="Turgeon B."/>
            <person name="Goodwin S."/>
            <person name="Spatafora J."/>
            <person name="Crous P."/>
            <person name="Grigoriev I."/>
        </authorList>
    </citation>
    <scope>NUCLEOTIDE SEQUENCE</scope>
    <source>
        <strain evidence="2">CBS 107.79</strain>
    </source>
</reference>
<gene>
    <name evidence="2" type="ORF">BU23DRAFT_601238</name>
</gene>
<proteinExistence type="predicted"/>